<evidence type="ECO:0000256" key="9">
    <source>
        <dbReference type="ARBA" id="ARBA00023004"/>
    </source>
</evidence>
<evidence type="ECO:0000259" key="13">
    <source>
        <dbReference type="Pfam" id="PF00487"/>
    </source>
</evidence>
<protein>
    <recommendedName>
        <fullName evidence="13">Fatty acid desaturase domain-containing protein</fullName>
    </recommendedName>
</protein>
<dbReference type="InterPro" id="IPR005804">
    <property type="entry name" value="FA_desaturase_dom"/>
</dbReference>
<comment type="subcellular location">
    <subcellularLocation>
        <location evidence="1">Cell inner membrane</location>
        <topology evidence="1">Multi-pass membrane protein</topology>
    </subcellularLocation>
</comment>
<proteinExistence type="inferred from homology"/>
<dbReference type="InterPro" id="IPR033885">
    <property type="entry name" value="AlkB/XylM"/>
</dbReference>
<evidence type="ECO:0000256" key="11">
    <source>
        <dbReference type="ARBA" id="ARBA00023136"/>
    </source>
</evidence>
<comment type="caution">
    <text evidence="14">The sequence shown here is derived from an EMBL/GenBank/DDBJ whole genome shotgun (WGS) entry which is preliminary data.</text>
</comment>
<evidence type="ECO:0000256" key="7">
    <source>
        <dbReference type="ARBA" id="ARBA00022989"/>
    </source>
</evidence>
<dbReference type="PANTHER" id="PTHR38674">
    <property type="entry name" value="ALKANE 1-MONOOXYGENASE 1"/>
    <property type="match status" value="1"/>
</dbReference>
<organism evidence="14 15">
    <name type="scientific">Gemmobacter lanyuensis</name>
    <dbReference type="NCBI Taxonomy" id="1054497"/>
    <lineage>
        <taxon>Bacteria</taxon>
        <taxon>Pseudomonadati</taxon>
        <taxon>Pseudomonadota</taxon>
        <taxon>Alphaproteobacteria</taxon>
        <taxon>Rhodobacterales</taxon>
        <taxon>Paracoccaceae</taxon>
        <taxon>Gemmobacter</taxon>
    </lineage>
</organism>
<dbReference type="CDD" id="cd03512">
    <property type="entry name" value="Alkane-hydroxylase"/>
    <property type="match status" value="1"/>
</dbReference>
<evidence type="ECO:0000256" key="1">
    <source>
        <dbReference type="ARBA" id="ARBA00004429"/>
    </source>
</evidence>
<evidence type="ECO:0000256" key="4">
    <source>
        <dbReference type="ARBA" id="ARBA00022519"/>
    </source>
</evidence>
<evidence type="ECO:0000256" key="8">
    <source>
        <dbReference type="ARBA" id="ARBA00023002"/>
    </source>
</evidence>
<keyword evidence="7 12" id="KW-1133">Transmembrane helix</keyword>
<keyword evidence="8" id="KW-0560">Oxidoreductase</keyword>
<reference evidence="14" key="2">
    <citation type="submission" date="2020-09" db="EMBL/GenBank/DDBJ databases">
        <authorList>
            <person name="Sun Q."/>
            <person name="Kim S."/>
        </authorList>
    </citation>
    <scope>NUCLEOTIDE SEQUENCE</scope>
    <source>
        <strain evidence="14">KCTC 23714</strain>
    </source>
</reference>
<keyword evidence="10" id="KW-0503">Monooxygenase</keyword>
<name>A0A918MGX1_9RHOB</name>
<feature type="transmembrane region" description="Helical" evidence="12">
    <location>
        <begin position="243"/>
        <end position="276"/>
    </location>
</feature>
<dbReference type="PANTHER" id="PTHR38674:SF1">
    <property type="entry name" value="ALKANE 1-MONOOXYGENASE 1"/>
    <property type="match status" value="1"/>
</dbReference>
<keyword evidence="9" id="KW-0408">Iron</keyword>
<comment type="similarity">
    <text evidence="2">Belongs to the fatty acid desaturase type 1 family. AlkB subfamily.</text>
</comment>
<dbReference type="GO" id="GO:0005886">
    <property type="term" value="C:plasma membrane"/>
    <property type="evidence" value="ECO:0007669"/>
    <property type="project" value="UniProtKB-SubCell"/>
</dbReference>
<feature type="domain" description="Fatty acid desaturase" evidence="13">
    <location>
        <begin position="134"/>
        <end position="343"/>
    </location>
</feature>
<keyword evidence="6" id="KW-0479">Metal-binding</keyword>
<gene>
    <name evidence="14" type="ORF">GCM10011452_07730</name>
</gene>
<dbReference type="EMBL" id="BMYQ01000001">
    <property type="protein sequence ID" value="GGW23223.1"/>
    <property type="molecule type" value="Genomic_DNA"/>
</dbReference>
<evidence type="ECO:0000256" key="5">
    <source>
        <dbReference type="ARBA" id="ARBA00022692"/>
    </source>
</evidence>
<keyword evidence="3" id="KW-1003">Cell membrane</keyword>
<keyword evidence="15" id="KW-1185">Reference proteome</keyword>
<feature type="transmembrane region" description="Helical" evidence="12">
    <location>
        <begin position="351"/>
        <end position="369"/>
    </location>
</feature>
<dbReference type="GO" id="GO:0004497">
    <property type="term" value="F:monooxygenase activity"/>
    <property type="evidence" value="ECO:0007669"/>
    <property type="project" value="UniProtKB-KW"/>
</dbReference>
<reference evidence="14" key="1">
    <citation type="journal article" date="2014" name="Int. J. Syst. Evol. Microbiol.">
        <title>Complete genome sequence of Corynebacterium casei LMG S-19264T (=DSM 44701T), isolated from a smear-ripened cheese.</title>
        <authorList>
            <consortium name="US DOE Joint Genome Institute (JGI-PGF)"/>
            <person name="Walter F."/>
            <person name="Albersmeier A."/>
            <person name="Kalinowski J."/>
            <person name="Ruckert C."/>
        </authorList>
    </citation>
    <scope>NUCLEOTIDE SEQUENCE</scope>
    <source>
        <strain evidence="14">KCTC 23714</strain>
    </source>
</reference>
<evidence type="ECO:0000313" key="15">
    <source>
        <dbReference type="Proteomes" id="UP000628984"/>
    </source>
</evidence>
<feature type="transmembrane region" description="Helical" evidence="12">
    <location>
        <begin position="36"/>
        <end position="61"/>
    </location>
</feature>
<keyword evidence="5 12" id="KW-0812">Transmembrane</keyword>
<dbReference type="GO" id="GO:0006629">
    <property type="term" value="P:lipid metabolic process"/>
    <property type="evidence" value="ECO:0007669"/>
    <property type="project" value="InterPro"/>
</dbReference>
<dbReference type="GO" id="GO:0046872">
    <property type="term" value="F:metal ion binding"/>
    <property type="evidence" value="ECO:0007669"/>
    <property type="project" value="UniProtKB-KW"/>
</dbReference>
<feature type="transmembrane region" description="Helical" evidence="12">
    <location>
        <begin position="67"/>
        <end position="87"/>
    </location>
</feature>
<evidence type="ECO:0000256" key="2">
    <source>
        <dbReference type="ARBA" id="ARBA00010823"/>
    </source>
</evidence>
<sequence length="385" mass="41650">MEGLGPIRARAVPHAATVAGLAARVRGARLWRMRGFVPVLPVPQMVLFATAAVAPLVLLLLGVAAGGVWALAGLAYMAGLTALLDHLIRRTAPDALEGAEFPAADPLLAVIGLGHLLAFPLAVWAIAGDSGLPLWVRGLLFLGFGQFFGQVSNPAAHELIHRGQRGLFRLGAAVYITLLNGHHTSAHRLVHHRHVATPEDPNSALAGESFYHFLPRAYLGSFRAGKRAEDTRRAQRGKGPHPYAVYLGGQALCLGLGFFLAGWAGVAVWATLAAYATVQLMLSDYVQHYGLRRARLADGRYAPVDDRHSWNAPHWFSSGVMLNAPRHSDHHAHPARPYPALRLPAPGQAPWLPYSLPVCAALALVPRLWRRVMDPRLARWAEPAE</sequence>
<dbReference type="Pfam" id="PF00487">
    <property type="entry name" value="FA_desaturase"/>
    <property type="match status" value="1"/>
</dbReference>
<keyword evidence="11 12" id="KW-0472">Membrane</keyword>
<keyword evidence="4" id="KW-0997">Cell inner membrane</keyword>
<dbReference type="Proteomes" id="UP000628984">
    <property type="component" value="Unassembled WGS sequence"/>
</dbReference>
<evidence type="ECO:0000256" key="10">
    <source>
        <dbReference type="ARBA" id="ARBA00023033"/>
    </source>
</evidence>
<evidence type="ECO:0000256" key="3">
    <source>
        <dbReference type="ARBA" id="ARBA00022475"/>
    </source>
</evidence>
<accession>A0A918MGX1</accession>
<evidence type="ECO:0000256" key="12">
    <source>
        <dbReference type="SAM" id="Phobius"/>
    </source>
</evidence>
<evidence type="ECO:0000256" key="6">
    <source>
        <dbReference type="ARBA" id="ARBA00022723"/>
    </source>
</evidence>
<dbReference type="AlphaFoldDB" id="A0A918MGX1"/>
<evidence type="ECO:0000313" key="14">
    <source>
        <dbReference type="EMBL" id="GGW23223.1"/>
    </source>
</evidence>